<comment type="caution">
    <text evidence="3">The sequence shown here is derived from an EMBL/GenBank/DDBJ whole genome shotgun (WGS) entry which is preliminary data.</text>
</comment>
<gene>
    <name evidence="3" type="ORF">HCJ92_19135</name>
</gene>
<feature type="region of interest" description="Disordered" evidence="1">
    <location>
        <begin position="1"/>
        <end position="60"/>
    </location>
</feature>
<reference evidence="3 4" key="1">
    <citation type="submission" date="2020-03" db="EMBL/GenBank/DDBJ databases">
        <title>Draft genome of Streptomyces sp. ventii, isolated from the Axial Seamount in the Pacific Ocean, and resequencing of the two type strains Streptomyces lonarensis strain NCL 716 and Streptomyces bohaiensis strain 11A07.</title>
        <authorList>
            <person name="Loughran R.M."/>
            <person name="Pfannmuller K.M."/>
            <person name="Wasson B.J."/>
            <person name="Deadmond M.C."/>
            <person name="Paddock B.E."/>
            <person name="Koyack M.J."/>
            <person name="Gallegos D.A."/>
            <person name="Mitchell E.A."/>
            <person name="Ushijima B."/>
            <person name="Saw J.H."/>
            <person name="Mcphail K.L."/>
            <person name="Videau P."/>
        </authorList>
    </citation>
    <scope>NUCLEOTIDE SEQUENCE [LARGE SCALE GENOMIC DNA]</scope>
    <source>
        <strain evidence="4">5675061</strain>
    </source>
</reference>
<evidence type="ECO:0000256" key="1">
    <source>
        <dbReference type="SAM" id="MobiDB-lite"/>
    </source>
</evidence>
<evidence type="ECO:0000256" key="2">
    <source>
        <dbReference type="SAM" id="Phobius"/>
    </source>
</evidence>
<feature type="compositionally biased region" description="Low complexity" evidence="1">
    <location>
        <begin position="35"/>
        <end position="60"/>
    </location>
</feature>
<dbReference type="RefSeq" id="WP_167934854.1">
    <property type="nucleotide sequence ID" value="NZ_JAAVJB010000202.1"/>
</dbReference>
<organism evidence="3 4">
    <name type="scientific">Streptomyces spiramenti</name>
    <dbReference type="NCBI Taxonomy" id="2720606"/>
    <lineage>
        <taxon>Bacteria</taxon>
        <taxon>Bacillati</taxon>
        <taxon>Actinomycetota</taxon>
        <taxon>Actinomycetes</taxon>
        <taxon>Kitasatosporales</taxon>
        <taxon>Streptomycetaceae</taxon>
        <taxon>Streptomyces</taxon>
    </lineage>
</organism>
<sequence>MSRGHLPPPRGGPHEVSGPPGTEDPGVAAPPAPEPNASAVPVPAAGPVAPATTGAAAPGGPRWPRTWVELVAYLVEDSPNRAHSALKLLAGGVLALSLLVGVLVAAVRTADMAAPQLPFESGWVAPGSVGAAGVVFMAVYGAGRAVRRRRADAANEDGPSTGG</sequence>
<evidence type="ECO:0008006" key="5">
    <source>
        <dbReference type="Google" id="ProtNLM"/>
    </source>
</evidence>
<proteinExistence type="predicted"/>
<dbReference type="EMBL" id="JAAVJB010000202">
    <property type="protein sequence ID" value="NJP68351.1"/>
    <property type="molecule type" value="Genomic_DNA"/>
</dbReference>
<dbReference type="Proteomes" id="UP000746503">
    <property type="component" value="Unassembled WGS sequence"/>
</dbReference>
<evidence type="ECO:0000313" key="3">
    <source>
        <dbReference type="EMBL" id="NJP68351.1"/>
    </source>
</evidence>
<keyword evidence="2" id="KW-0472">Membrane</keyword>
<accession>A0ABX1ARJ7</accession>
<feature type="compositionally biased region" description="Pro residues" evidence="1">
    <location>
        <begin position="1"/>
        <end position="11"/>
    </location>
</feature>
<evidence type="ECO:0000313" key="4">
    <source>
        <dbReference type="Proteomes" id="UP000746503"/>
    </source>
</evidence>
<protein>
    <recommendedName>
        <fullName evidence="5">Integral membrane protein</fullName>
    </recommendedName>
</protein>
<feature type="transmembrane region" description="Helical" evidence="2">
    <location>
        <begin position="122"/>
        <end position="142"/>
    </location>
</feature>
<keyword evidence="2" id="KW-1133">Transmembrane helix</keyword>
<keyword evidence="2" id="KW-0812">Transmembrane</keyword>
<name>A0ABX1ARJ7_9ACTN</name>
<feature type="transmembrane region" description="Helical" evidence="2">
    <location>
        <begin position="88"/>
        <end position="110"/>
    </location>
</feature>
<keyword evidence="4" id="KW-1185">Reference proteome</keyword>